<keyword evidence="2" id="KW-1185">Reference proteome</keyword>
<sequence length="153" mass="17012">MVRLRNDLLGNYSVGVMPLRNQSVSLPVKMSFFLIMIHNLSPSSLPPFSLGCVTGFYQVQALPRLTYYTLWLGVLCYLSASGQRIHSGGSRPCVPPFHLSSVSVTLGPCTEMARGWGGNDRSLRLARIFTDRVNARESNVLMHLRKQDVKKTG</sequence>
<dbReference type="EMBL" id="BMAT01008308">
    <property type="protein sequence ID" value="GFR82070.1"/>
    <property type="molecule type" value="Genomic_DNA"/>
</dbReference>
<accession>A0AAV4GC81</accession>
<protein>
    <submittedName>
        <fullName evidence="1">Uncharacterized protein</fullName>
    </submittedName>
</protein>
<gene>
    <name evidence="1" type="ORF">ElyMa_004088300</name>
</gene>
<evidence type="ECO:0000313" key="2">
    <source>
        <dbReference type="Proteomes" id="UP000762676"/>
    </source>
</evidence>
<name>A0AAV4GC81_9GAST</name>
<organism evidence="1 2">
    <name type="scientific">Elysia marginata</name>
    <dbReference type="NCBI Taxonomy" id="1093978"/>
    <lineage>
        <taxon>Eukaryota</taxon>
        <taxon>Metazoa</taxon>
        <taxon>Spiralia</taxon>
        <taxon>Lophotrochozoa</taxon>
        <taxon>Mollusca</taxon>
        <taxon>Gastropoda</taxon>
        <taxon>Heterobranchia</taxon>
        <taxon>Euthyneura</taxon>
        <taxon>Panpulmonata</taxon>
        <taxon>Sacoglossa</taxon>
        <taxon>Placobranchoidea</taxon>
        <taxon>Plakobranchidae</taxon>
        <taxon>Elysia</taxon>
    </lineage>
</organism>
<reference evidence="1 2" key="1">
    <citation type="journal article" date="2021" name="Elife">
        <title>Chloroplast acquisition without the gene transfer in kleptoplastic sea slugs, Plakobranchus ocellatus.</title>
        <authorList>
            <person name="Maeda T."/>
            <person name="Takahashi S."/>
            <person name="Yoshida T."/>
            <person name="Shimamura S."/>
            <person name="Takaki Y."/>
            <person name="Nagai Y."/>
            <person name="Toyoda A."/>
            <person name="Suzuki Y."/>
            <person name="Arimoto A."/>
            <person name="Ishii H."/>
            <person name="Satoh N."/>
            <person name="Nishiyama T."/>
            <person name="Hasebe M."/>
            <person name="Maruyama T."/>
            <person name="Minagawa J."/>
            <person name="Obokata J."/>
            <person name="Shigenobu S."/>
        </authorList>
    </citation>
    <scope>NUCLEOTIDE SEQUENCE [LARGE SCALE GENOMIC DNA]</scope>
</reference>
<comment type="caution">
    <text evidence="1">The sequence shown here is derived from an EMBL/GenBank/DDBJ whole genome shotgun (WGS) entry which is preliminary data.</text>
</comment>
<proteinExistence type="predicted"/>
<dbReference type="Proteomes" id="UP000762676">
    <property type="component" value="Unassembled WGS sequence"/>
</dbReference>
<evidence type="ECO:0000313" key="1">
    <source>
        <dbReference type="EMBL" id="GFR82070.1"/>
    </source>
</evidence>
<dbReference type="AlphaFoldDB" id="A0AAV4GC81"/>